<name>A0ABY4M4I9_9ACTN</name>
<keyword evidence="1" id="KW-0472">Membrane</keyword>
<evidence type="ECO:0000313" key="2">
    <source>
        <dbReference type="EMBL" id="UQA91151.1"/>
    </source>
</evidence>
<feature type="transmembrane region" description="Helical" evidence="1">
    <location>
        <begin position="98"/>
        <end position="115"/>
    </location>
</feature>
<keyword evidence="1" id="KW-1133">Transmembrane helix</keyword>
<dbReference type="Proteomes" id="UP000830115">
    <property type="component" value="Chromosome"/>
</dbReference>
<accession>A0ABY4M4I9</accession>
<feature type="transmembrane region" description="Helical" evidence="1">
    <location>
        <begin position="44"/>
        <end position="60"/>
    </location>
</feature>
<keyword evidence="1" id="KW-0812">Transmembrane</keyword>
<feature type="transmembrane region" description="Helical" evidence="1">
    <location>
        <begin position="127"/>
        <end position="147"/>
    </location>
</feature>
<gene>
    <name evidence="2" type="ORF">K9S39_03950</name>
</gene>
<dbReference type="Pfam" id="PF17197">
    <property type="entry name" value="DUF5134"/>
    <property type="match status" value="1"/>
</dbReference>
<evidence type="ECO:0000256" key="1">
    <source>
        <dbReference type="SAM" id="Phobius"/>
    </source>
</evidence>
<organism evidence="2 3">
    <name type="scientific">Streptomyces halobius</name>
    <dbReference type="NCBI Taxonomy" id="2879846"/>
    <lineage>
        <taxon>Bacteria</taxon>
        <taxon>Bacillati</taxon>
        <taxon>Actinomycetota</taxon>
        <taxon>Actinomycetes</taxon>
        <taxon>Kitasatosporales</taxon>
        <taxon>Streptomycetaceae</taxon>
        <taxon>Streptomyces</taxon>
    </lineage>
</organism>
<evidence type="ECO:0000313" key="3">
    <source>
        <dbReference type="Proteomes" id="UP000830115"/>
    </source>
</evidence>
<feature type="transmembrane region" description="Helical" evidence="1">
    <location>
        <begin position="67"/>
        <end position="86"/>
    </location>
</feature>
<dbReference type="InterPro" id="IPR033458">
    <property type="entry name" value="DUF5134"/>
</dbReference>
<reference evidence="2" key="1">
    <citation type="submission" date="2021-10" db="EMBL/GenBank/DDBJ databases">
        <title>Streptomyces nigrumlapis sp.nov.,an antimicrobial producing actinobacterium isolated from Black Gobi rocks.</title>
        <authorList>
            <person name="Wen Y."/>
            <person name="Zhang W."/>
            <person name="Liu X.G."/>
        </authorList>
    </citation>
    <scope>NUCLEOTIDE SEQUENCE</scope>
    <source>
        <strain evidence="2">ST13-2-2</strain>
    </source>
</reference>
<dbReference type="EMBL" id="CP086322">
    <property type="protein sequence ID" value="UQA91151.1"/>
    <property type="molecule type" value="Genomic_DNA"/>
</dbReference>
<protein>
    <submittedName>
        <fullName evidence="2">DUF5134 domain-containing protein</fullName>
    </submittedName>
</protein>
<proteinExistence type="predicted"/>
<dbReference type="RefSeq" id="WP_248861944.1">
    <property type="nucleotide sequence ID" value="NZ_CP086322.1"/>
</dbReference>
<sequence length="201" mass="20701">MHGPPLVGWLLVALAAGTAALCLLRARAGDSTGWCARRTAGAEAVHSLGMALMAVPVAMPGQGTWKVPLLIALYSALILRTLLFAHGECHRAHHTVEAAAMLYMAAAMTTAPGPMDTGSMAGIDHGTMGVPAVNTLLLGYFAIYMLWAGARITTVPPVNAAGAGSADAVGTTFPTMMHAPEVGNACRVSLAVAMFVMTLMM</sequence>
<keyword evidence="3" id="KW-1185">Reference proteome</keyword>